<dbReference type="Pfam" id="PF01300">
    <property type="entry name" value="Sua5_yciO_yrdC"/>
    <property type="match status" value="1"/>
</dbReference>
<dbReference type="SUPFAM" id="SSF55821">
    <property type="entry name" value="YrdC/RibB"/>
    <property type="match status" value="1"/>
</dbReference>
<gene>
    <name evidence="2" type="ORF">MSL71_38020</name>
</gene>
<dbReference type="InterPro" id="IPR006070">
    <property type="entry name" value="Sua5-like_dom"/>
</dbReference>
<evidence type="ECO:0000313" key="3">
    <source>
        <dbReference type="Proteomes" id="UP000507962"/>
    </source>
</evidence>
<evidence type="ECO:0000259" key="1">
    <source>
        <dbReference type="PROSITE" id="PS51163"/>
    </source>
</evidence>
<dbReference type="InterPro" id="IPR017945">
    <property type="entry name" value="DHBP_synth_RibB-like_a/b_dom"/>
</dbReference>
<organism evidence="2 3">
    <name type="scientific">Desulfoluna butyratoxydans</name>
    <dbReference type="NCBI Taxonomy" id="231438"/>
    <lineage>
        <taxon>Bacteria</taxon>
        <taxon>Pseudomonadati</taxon>
        <taxon>Thermodesulfobacteriota</taxon>
        <taxon>Desulfobacteria</taxon>
        <taxon>Desulfobacterales</taxon>
        <taxon>Desulfolunaceae</taxon>
        <taxon>Desulfoluna</taxon>
    </lineage>
</organism>
<dbReference type="EMBL" id="CAADHO010000007">
    <property type="protein sequence ID" value="VFQ46139.1"/>
    <property type="molecule type" value="Genomic_DNA"/>
</dbReference>
<dbReference type="NCBIfam" id="TIGR00057">
    <property type="entry name" value="L-threonylcarbamoyladenylate synthase"/>
    <property type="match status" value="1"/>
</dbReference>
<feature type="domain" description="YrdC-like" evidence="1">
    <location>
        <begin position="30"/>
        <end position="214"/>
    </location>
</feature>
<dbReference type="PANTHER" id="PTHR42828:SF3">
    <property type="entry name" value="THREONYLCARBAMOYL-AMP SYNTHASE"/>
    <property type="match status" value="1"/>
</dbReference>
<dbReference type="PROSITE" id="PS51163">
    <property type="entry name" value="YRDC"/>
    <property type="match status" value="1"/>
</dbReference>
<dbReference type="AlphaFoldDB" id="A0A4U8YS19"/>
<proteinExistence type="predicted"/>
<reference evidence="2 3" key="1">
    <citation type="submission" date="2019-03" db="EMBL/GenBank/DDBJ databases">
        <authorList>
            <person name="Nijsse B."/>
        </authorList>
    </citation>
    <scope>NUCLEOTIDE SEQUENCE [LARGE SCALE GENOMIC DNA]</scope>
    <source>
        <strain evidence="2">Desulfoluna butyratoxydans MSL71</strain>
    </source>
</reference>
<dbReference type="Gene3D" id="3.90.870.10">
    <property type="entry name" value="DHBP synthase"/>
    <property type="match status" value="1"/>
</dbReference>
<dbReference type="Proteomes" id="UP000507962">
    <property type="component" value="Unassembled WGS sequence"/>
</dbReference>
<sequence>MKNFTKRIYSISVKASIAMILTINPMNPQPRNVSRVVDCLKSGGLIAYPTDTHYGIGCDIMNKKAIEKVYLLKQRDKSKPFSFICSDLKDISDYAKVSNYAYRMLKKLLPGPYTFILEGTKLVPKMMLTKRKTAGIRVPDNQICMEIIRELGNPILSTSAGLPDEEILNNAWMIDDTFGHLVDIVIDGGDVPEVDSSVVSLLNDEPEIIREGAGDVSMFE</sequence>
<protein>
    <submittedName>
        <fullName evidence="2">Telomere recombination</fullName>
    </submittedName>
</protein>
<dbReference type="PANTHER" id="PTHR42828">
    <property type="entry name" value="DHBP SYNTHASE RIBB-LIKE ALPHA/BETA DOMAIN-CONTAINING PROTEIN"/>
    <property type="match status" value="1"/>
</dbReference>
<accession>A0A4U8YS19</accession>
<dbReference type="GO" id="GO:0003725">
    <property type="term" value="F:double-stranded RNA binding"/>
    <property type="evidence" value="ECO:0007669"/>
    <property type="project" value="InterPro"/>
</dbReference>
<keyword evidence="3" id="KW-1185">Reference proteome</keyword>
<name>A0A4U8YS19_9BACT</name>
<evidence type="ECO:0000313" key="2">
    <source>
        <dbReference type="EMBL" id="VFQ46139.1"/>
    </source>
</evidence>
<dbReference type="InterPro" id="IPR052532">
    <property type="entry name" value="SUA5_domain"/>
</dbReference>